<dbReference type="InterPro" id="IPR028098">
    <property type="entry name" value="Glyco_trans_4-like_N"/>
</dbReference>
<evidence type="ECO:0008006" key="5">
    <source>
        <dbReference type="Google" id="ProtNLM"/>
    </source>
</evidence>
<proteinExistence type="predicted"/>
<dbReference type="SUPFAM" id="SSF53756">
    <property type="entry name" value="UDP-Glycosyltransferase/glycogen phosphorylase"/>
    <property type="match status" value="1"/>
</dbReference>
<dbReference type="GO" id="GO:0016757">
    <property type="term" value="F:glycosyltransferase activity"/>
    <property type="evidence" value="ECO:0007669"/>
    <property type="project" value="InterPro"/>
</dbReference>
<evidence type="ECO:0000313" key="3">
    <source>
        <dbReference type="EMBL" id="OQP53652.1"/>
    </source>
</evidence>
<dbReference type="Gene3D" id="3.40.50.2000">
    <property type="entry name" value="Glycogen Phosphorylase B"/>
    <property type="match status" value="2"/>
</dbReference>
<name>A0A1V9F5V2_9BACT</name>
<keyword evidence="4" id="KW-1185">Reference proteome</keyword>
<comment type="caution">
    <text evidence="3">The sequence shown here is derived from an EMBL/GenBank/DDBJ whole genome shotgun (WGS) entry which is preliminary data.</text>
</comment>
<accession>A0A1V9F5V2</accession>
<dbReference type="PANTHER" id="PTHR45947">
    <property type="entry name" value="SULFOQUINOVOSYL TRANSFERASE SQD2"/>
    <property type="match status" value="1"/>
</dbReference>
<dbReference type="InterPro" id="IPR001296">
    <property type="entry name" value="Glyco_trans_1"/>
</dbReference>
<dbReference type="Pfam" id="PF00534">
    <property type="entry name" value="Glycos_transf_1"/>
    <property type="match status" value="1"/>
</dbReference>
<dbReference type="Pfam" id="PF13579">
    <property type="entry name" value="Glyco_trans_4_4"/>
    <property type="match status" value="1"/>
</dbReference>
<dbReference type="Proteomes" id="UP000192276">
    <property type="component" value="Unassembled WGS sequence"/>
</dbReference>
<dbReference type="AlphaFoldDB" id="A0A1V9F5V2"/>
<reference evidence="4" key="1">
    <citation type="submission" date="2016-04" db="EMBL/GenBank/DDBJ databases">
        <authorList>
            <person name="Chen L."/>
            <person name="Zhuang W."/>
            <person name="Wang G."/>
        </authorList>
    </citation>
    <scope>NUCLEOTIDE SEQUENCE [LARGE SCALE GENOMIC DNA]</scope>
    <source>
        <strain evidence="4">208</strain>
    </source>
</reference>
<gene>
    <name evidence="3" type="ORF">A4R26_06695</name>
</gene>
<sequence>MIFIGTYMKIVHVVEPFASGIATFVQSIVQNLRDDHHIVIHGERECVMRSAEVIKYFPEDNVQFIRWRSAQRSISLVKDTAALVELCQLLKNLKAKKMVDAVHLHSSKSGFLGRLACRLTNIPNVIYTPNGAPFLLSNVNAMNLLYKLFEKLGSAFGGKVVCSSRSEQTAYRKLGIRALNINNGISISENRNAAKLNPVSTARFRIVTSARIVQQKDPALFNDIAACFKDFDQFEFIWVGDGEDRHLLTAPNITITGWLPQAEVLRLIDGANLYLSTSQYEGLSFSVLEALSLRKTVLLKDCIGNRDIVRKGLNGDLFTSKQEAIVKIFQYYNNPAMLQVMGEYSGWLCHKEFNVDATCLLYRDLYKRVVINK</sequence>
<evidence type="ECO:0000259" key="2">
    <source>
        <dbReference type="Pfam" id="PF13579"/>
    </source>
</evidence>
<organism evidence="3 4">
    <name type="scientific">Niastella populi</name>
    <dbReference type="NCBI Taxonomy" id="550983"/>
    <lineage>
        <taxon>Bacteria</taxon>
        <taxon>Pseudomonadati</taxon>
        <taxon>Bacteroidota</taxon>
        <taxon>Chitinophagia</taxon>
        <taxon>Chitinophagales</taxon>
        <taxon>Chitinophagaceae</taxon>
        <taxon>Niastella</taxon>
    </lineage>
</organism>
<dbReference type="EMBL" id="LWBP01000210">
    <property type="protein sequence ID" value="OQP53652.1"/>
    <property type="molecule type" value="Genomic_DNA"/>
</dbReference>
<protein>
    <recommendedName>
        <fullName evidence="5">Glycosyltransferase subfamily 4-like N-terminal domain-containing protein</fullName>
    </recommendedName>
</protein>
<feature type="domain" description="Glycosyltransferase subfamily 4-like N-terminal" evidence="2">
    <location>
        <begin position="19"/>
        <end position="180"/>
    </location>
</feature>
<dbReference type="PANTHER" id="PTHR45947:SF3">
    <property type="entry name" value="SULFOQUINOVOSYL TRANSFERASE SQD2"/>
    <property type="match status" value="1"/>
</dbReference>
<dbReference type="InterPro" id="IPR050194">
    <property type="entry name" value="Glycosyltransferase_grp1"/>
</dbReference>
<feature type="domain" description="Glycosyl transferase family 1" evidence="1">
    <location>
        <begin position="203"/>
        <end position="344"/>
    </location>
</feature>
<evidence type="ECO:0000313" key="4">
    <source>
        <dbReference type="Proteomes" id="UP000192276"/>
    </source>
</evidence>
<dbReference type="STRING" id="550983.A4R26_06695"/>
<evidence type="ECO:0000259" key="1">
    <source>
        <dbReference type="Pfam" id="PF00534"/>
    </source>
</evidence>